<dbReference type="AlphaFoldDB" id="A0A375YN50"/>
<evidence type="ECO:0000313" key="5">
    <source>
        <dbReference type="Proteomes" id="UP000252008"/>
    </source>
</evidence>
<feature type="region of interest" description="Disordered" evidence="1">
    <location>
        <begin position="20"/>
        <end position="58"/>
    </location>
</feature>
<evidence type="ECO:0000256" key="2">
    <source>
        <dbReference type="SAM" id="SignalP"/>
    </source>
</evidence>
<organism evidence="4 5">
    <name type="scientific">Mycolicibacterium parafortuitum</name>
    <name type="common">Mycobacterium parafortuitum</name>
    <dbReference type="NCBI Taxonomy" id="39692"/>
    <lineage>
        <taxon>Bacteria</taxon>
        <taxon>Bacillati</taxon>
        <taxon>Actinomycetota</taxon>
        <taxon>Actinomycetes</taxon>
        <taxon>Mycobacteriales</taxon>
        <taxon>Mycobacteriaceae</taxon>
        <taxon>Mycolicibacterium</taxon>
    </lineage>
</organism>
<dbReference type="EMBL" id="AP022598">
    <property type="protein sequence ID" value="BBY76905.1"/>
    <property type="molecule type" value="Genomic_DNA"/>
</dbReference>
<keyword evidence="2" id="KW-0732">Signal</keyword>
<evidence type="ECO:0000313" key="4">
    <source>
        <dbReference type="EMBL" id="SRX82597.1"/>
    </source>
</evidence>
<dbReference type="PROSITE" id="PS51257">
    <property type="entry name" value="PROKAR_LIPOPROTEIN"/>
    <property type="match status" value="1"/>
</dbReference>
<evidence type="ECO:0000313" key="6">
    <source>
        <dbReference type="Proteomes" id="UP000466554"/>
    </source>
</evidence>
<feature type="compositionally biased region" description="Low complexity" evidence="1">
    <location>
        <begin position="40"/>
        <end position="58"/>
    </location>
</feature>
<reference evidence="4 5" key="1">
    <citation type="submission" date="2018-05" db="EMBL/GenBank/DDBJ databases">
        <authorList>
            <consortium name="IHU Genomes"/>
        </authorList>
    </citation>
    <scope>NUCLEOTIDE SEQUENCE [LARGE SCALE GENOMIC DNA]</scope>
    <source>
        <strain evidence="4 5">P7335</strain>
    </source>
</reference>
<dbReference type="STRING" id="39692.BST38_16505"/>
<evidence type="ECO:0000313" key="3">
    <source>
        <dbReference type="EMBL" id="BBY76905.1"/>
    </source>
</evidence>
<reference evidence="3" key="3">
    <citation type="submission" date="2020-02" db="EMBL/GenBank/DDBJ databases">
        <authorList>
            <person name="Matsumoto Y."/>
            <person name="Motooka D."/>
            <person name="Nakamura S."/>
        </authorList>
    </citation>
    <scope>NUCLEOTIDE SEQUENCE</scope>
    <source>
        <strain evidence="3">JCM 6367</strain>
    </source>
</reference>
<dbReference type="EMBL" id="UEGS01000001">
    <property type="protein sequence ID" value="SRX82597.1"/>
    <property type="molecule type" value="Genomic_DNA"/>
</dbReference>
<dbReference type="Proteomes" id="UP000466554">
    <property type="component" value="Chromosome"/>
</dbReference>
<proteinExistence type="predicted"/>
<feature type="signal peptide" evidence="2">
    <location>
        <begin position="1"/>
        <end position="24"/>
    </location>
</feature>
<dbReference type="Proteomes" id="UP000252008">
    <property type="component" value="Unassembled WGS sequence"/>
</dbReference>
<sequence>MRIAGLLAVSVLVAACSQSVGGQAESSQPSSSPPPPPSTQPSVSPSTQGPAAPSGAPAATASIDEVIAWIEAGTPADAESFHVTFRDGVTTRLGEETAFVAASGTPHSYTQCITGAGTLTCLLDLTSPPPRPAQAEGQWKPGWIEFSGTDLTVGALRGDPGPFLNGSGAELPAGQSLTFGDTRCRSDVSGLYCVNYAHRGAVRIAADGVAPYGCLAETAAPPEAAARFSC</sequence>
<accession>A0A375YN50</accession>
<protein>
    <recommendedName>
        <fullName evidence="7">Lipoprotein LppI</fullName>
    </recommendedName>
</protein>
<gene>
    <name evidence="3" type="primary">lppI</name>
    <name evidence="4" type="ORF">MPP7335_04362</name>
    <name evidence="3" type="ORF">MPRF_38040</name>
</gene>
<keyword evidence="5" id="KW-1185">Reference proteome</keyword>
<feature type="compositionally biased region" description="Low complexity" evidence="1">
    <location>
        <begin position="20"/>
        <end position="30"/>
    </location>
</feature>
<evidence type="ECO:0008006" key="7">
    <source>
        <dbReference type="Google" id="ProtNLM"/>
    </source>
</evidence>
<feature type="chain" id="PRO_5044585876" description="Lipoprotein LppI" evidence="2">
    <location>
        <begin position="25"/>
        <end position="230"/>
    </location>
</feature>
<evidence type="ECO:0000256" key="1">
    <source>
        <dbReference type="SAM" id="MobiDB-lite"/>
    </source>
</evidence>
<dbReference type="RefSeq" id="WP_083144427.1">
    <property type="nucleotide sequence ID" value="NZ_AP022598.1"/>
</dbReference>
<name>A0A375YN50_MYCPF</name>
<reference evidence="3 6" key="2">
    <citation type="journal article" date="2019" name="Emerg. Microbes Infect.">
        <title>Comprehensive subspecies identification of 175 nontuberculous mycobacteria species based on 7547 genomic profiles.</title>
        <authorList>
            <person name="Matsumoto Y."/>
            <person name="Kinjo T."/>
            <person name="Motooka D."/>
            <person name="Nabeya D."/>
            <person name="Jung N."/>
            <person name="Uechi K."/>
            <person name="Horii T."/>
            <person name="Iida T."/>
            <person name="Fujita J."/>
            <person name="Nakamura S."/>
        </authorList>
    </citation>
    <scope>NUCLEOTIDE SEQUENCE [LARGE SCALE GENOMIC DNA]</scope>
    <source>
        <strain evidence="3 6">JCM 6367</strain>
    </source>
</reference>